<dbReference type="InterPro" id="IPR001633">
    <property type="entry name" value="EAL_dom"/>
</dbReference>
<evidence type="ECO:0000259" key="1">
    <source>
        <dbReference type="PROSITE" id="PS50883"/>
    </source>
</evidence>
<accession>A0ABQ4D3D7</accession>
<dbReference type="InterPro" id="IPR050706">
    <property type="entry name" value="Cyclic-di-GMP_PDE-like"/>
</dbReference>
<gene>
    <name evidence="2" type="ORF">Asi02nite_75680</name>
</gene>
<dbReference type="RefSeq" id="WP_203718884.1">
    <property type="nucleotide sequence ID" value="NZ_BONE01000115.1"/>
</dbReference>
<evidence type="ECO:0000313" key="3">
    <source>
        <dbReference type="Proteomes" id="UP000604117"/>
    </source>
</evidence>
<dbReference type="PROSITE" id="PS50883">
    <property type="entry name" value="EAL"/>
    <property type="match status" value="1"/>
</dbReference>
<proteinExistence type="predicted"/>
<reference evidence="2 3" key="1">
    <citation type="submission" date="2021-01" db="EMBL/GenBank/DDBJ databases">
        <title>Whole genome shotgun sequence of Asanoa siamensis NBRC 107932.</title>
        <authorList>
            <person name="Komaki H."/>
            <person name="Tamura T."/>
        </authorList>
    </citation>
    <scope>NUCLEOTIDE SEQUENCE [LARGE SCALE GENOMIC DNA]</scope>
    <source>
        <strain evidence="2 3">NBRC 107932</strain>
    </source>
</reference>
<evidence type="ECO:0000313" key="2">
    <source>
        <dbReference type="EMBL" id="GIF78050.1"/>
    </source>
</evidence>
<dbReference type="Gene3D" id="3.20.20.450">
    <property type="entry name" value="EAL domain"/>
    <property type="match status" value="1"/>
</dbReference>
<dbReference type="PANTHER" id="PTHR33121">
    <property type="entry name" value="CYCLIC DI-GMP PHOSPHODIESTERASE PDEF"/>
    <property type="match status" value="1"/>
</dbReference>
<dbReference type="Proteomes" id="UP000604117">
    <property type="component" value="Unassembled WGS sequence"/>
</dbReference>
<organism evidence="2 3">
    <name type="scientific">Asanoa siamensis</name>
    <dbReference type="NCBI Taxonomy" id="926357"/>
    <lineage>
        <taxon>Bacteria</taxon>
        <taxon>Bacillati</taxon>
        <taxon>Actinomycetota</taxon>
        <taxon>Actinomycetes</taxon>
        <taxon>Micromonosporales</taxon>
        <taxon>Micromonosporaceae</taxon>
        <taxon>Asanoa</taxon>
    </lineage>
</organism>
<dbReference type="EMBL" id="BONE01000115">
    <property type="protein sequence ID" value="GIF78050.1"/>
    <property type="molecule type" value="Genomic_DNA"/>
</dbReference>
<dbReference type="SMART" id="SM00052">
    <property type="entry name" value="EAL"/>
    <property type="match status" value="1"/>
</dbReference>
<dbReference type="CDD" id="cd01948">
    <property type="entry name" value="EAL"/>
    <property type="match status" value="1"/>
</dbReference>
<keyword evidence="3" id="KW-1185">Reference proteome</keyword>
<comment type="caution">
    <text evidence="2">The sequence shown here is derived from an EMBL/GenBank/DDBJ whole genome shotgun (WGS) entry which is preliminary data.</text>
</comment>
<protein>
    <recommendedName>
        <fullName evidence="1">EAL domain-containing protein</fullName>
    </recommendedName>
</protein>
<feature type="domain" description="EAL" evidence="1">
    <location>
        <begin position="6"/>
        <end position="253"/>
    </location>
</feature>
<sequence>MGSEVRYQDDQGFGAVLAGRLIEPVFQPVVALADGRPVGFEALARGPKGRFHEAPALFAAAARAGRSAELDWLCATTVAQRYRQARLPGLAMFVNLNPDTLASDPPDELVEAYVELTQERQVVVEITEHAVMREPARLLEAVMDARRRTARIALDDIGSDPSSLAALPLINPDIIKLDRSIVQRRSNSWAVSQVVNAVLDEAQRRGAQILAEGIERPEHVEIARSMGATLGQGWLFGRPGPLPQDIRPSKLPLARVSPRNVPLTTPFQVLAADAPVHPTSHEVFTTMAAHIENQASQTRNPAILAVNLGDSRLDDEARLRFNYLTSKGIEVFVLGRDVSSSHGRVREIRLADRDPLVKERTVLFVGSRYGSGAFARRRTPNASDDAYDAGTCYNADRIIEAVLTMVNRLPT</sequence>
<dbReference type="SUPFAM" id="SSF141868">
    <property type="entry name" value="EAL domain-like"/>
    <property type="match status" value="1"/>
</dbReference>
<dbReference type="InterPro" id="IPR035919">
    <property type="entry name" value="EAL_sf"/>
</dbReference>
<dbReference type="Pfam" id="PF00563">
    <property type="entry name" value="EAL"/>
    <property type="match status" value="1"/>
</dbReference>
<name>A0ABQ4D3D7_9ACTN</name>
<dbReference type="PANTHER" id="PTHR33121:SF76">
    <property type="entry name" value="SIGNALING PROTEIN"/>
    <property type="match status" value="1"/>
</dbReference>